<sequence length="135" mass="15034">MTEYDFSTRAGFQLAMKNALCTSSPEETKQYAEATVISDFYHINNGKRNSFEEWFASLEAWRGKITGYEPKVEEFLRDGNQLAARMTGVLDLGGKDTFYECFFFTAVDGASGKLASLTERAIWGDVGGEEVHGTT</sequence>
<dbReference type="RefSeq" id="XP_033446029.1">
    <property type="nucleotide sequence ID" value="XM_033596576.1"/>
</dbReference>
<keyword evidence="2" id="KW-1185">Reference proteome</keyword>
<evidence type="ECO:0000313" key="1">
    <source>
        <dbReference type="EMBL" id="KAF1925777.1"/>
    </source>
</evidence>
<accession>A0A6A5RJM6</accession>
<reference evidence="1" key="1">
    <citation type="journal article" date="2020" name="Stud. Mycol.">
        <title>101 Dothideomycetes genomes: a test case for predicting lifestyles and emergence of pathogens.</title>
        <authorList>
            <person name="Haridas S."/>
            <person name="Albert R."/>
            <person name="Binder M."/>
            <person name="Bloem J."/>
            <person name="Labutti K."/>
            <person name="Salamov A."/>
            <person name="Andreopoulos B."/>
            <person name="Baker S."/>
            <person name="Barry K."/>
            <person name="Bills G."/>
            <person name="Bluhm B."/>
            <person name="Cannon C."/>
            <person name="Castanera R."/>
            <person name="Culley D."/>
            <person name="Daum C."/>
            <person name="Ezra D."/>
            <person name="Gonzalez J."/>
            <person name="Henrissat B."/>
            <person name="Kuo A."/>
            <person name="Liang C."/>
            <person name="Lipzen A."/>
            <person name="Lutzoni F."/>
            <person name="Magnuson J."/>
            <person name="Mondo S."/>
            <person name="Nolan M."/>
            <person name="Ohm R."/>
            <person name="Pangilinan J."/>
            <person name="Park H.-J."/>
            <person name="Ramirez L."/>
            <person name="Alfaro M."/>
            <person name="Sun H."/>
            <person name="Tritt A."/>
            <person name="Yoshinaga Y."/>
            <person name="Zwiers L.-H."/>
            <person name="Turgeon B."/>
            <person name="Goodwin S."/>
            <person name="Spatafora J."/>
            <person name="Crous P."/>
            <person name="Grigoriev I."/>
        </authorList>
    </citation>
    <scope>NUCLEOTIDE SEQUENCE</scope>
    <source>
        <strain evidence="1">CBS 183.55</strain>
    </source>
</reference>
<organism evidence="1 2">
    <name type="scientific">Didymella exigua CBS 183.55</name>
    <dbReference type="NCBI Taxonomy" id="1150837"/>
    <lineage>
        <taxon>Eukaryota</taxon>
        <taxon>Fungi</taxon>
        <taxon>Dikarya</taxon>
        <taxon>Ascomycota</taxon>
        <taxon>Pezizomycotina</taxon>
        <taxon>Dothideomycetes</taxon>
        <taxon>Pleosporomycetidae</taxon>
        <taxon>Pleosporales</taxon>
        <taxon>Pleosporineae</taxon>
        <taxon>Didymellaceae</taxon>
        <taxon>Didymella</taxon>
    </lineage>
</organism>
<protein>
    <recommendedName>
        <fullName evidence="3">SnoaL-like domain-containing protein</fullName>
    </recommendedName>
</protein>
<dbReference type="GeneID" id="54354243"/>
<evidence type="ECO:0008006" key="3">
    <source>
        <dbReference type="Google" id="ProtNLM"/>
    </source>
</evidence>
<proteinExistence type="predicted"/>
<dbReference type="Proteomes" id="UP000800082">
    <property type="component" value="Unassembled WGS sequence"/>
</dbReference>
<gene>
    <name evidence="1" type="ORF">M421DRAFT_69003</name>
</gene>
<dbReference type="EMBL" id="ML978981">
    <property type="protein sequence ID" value="KAF1925777.1"/>
    <property type="molecule type" value="Genomic_DNA"/>
</dbReference>
<name>A0A6A5RJM6_9PLEO</name>
<dbReference type="OrthoDB" id="2947043at2759"/>
<dbReference type="AlphaFoldDB" id="A0A6A5RJM6"/>
<evidence type="ECO:0000313" key="2">
    <source>
        <dbReference type="Proteomes" id="UP000800082"/>
    </source>
</evidence>